<feature type="region of interest" description="Disordered" evidence="1">
    <location>
        <begin position="64"/>
        <end position="100"/>
    </location>
</feature>
<dbReference type="InterPro" id="IPR049401">
    <property type="entry name" value="DZF_dom_N"/>
</dbReference>
<feature type="compositionally biased region" description="Polar residues" evidence="1">
    <location>
        <begin position="405"/>
        <end position="421"/>
    </location>
</feature>
<dbReference type="InterPro" id="IPR049402">
    <property type="entry name" value="DZF_dom_C"/>
</dbReference>
<gene>
    <name evidence="3" type="ORF">BpHYR1_008563</name>
</gene>
<evidence type="ECO:0000256" key="1">
    <source>
        <dbReference type="SAM" id="MobiDB-lite"/>
    </source>
</evidence>
<dbReference type="OrthoDB" id="8898434at2759"/>
<dbReference type="Pfam" id="PF20965">
    <property type="entry name" value="DZF_C"/>
    <property type="match status" value="1"/>
</dbReference>
<feature type="domain" description="DZF" evidence="2">
    <location>
        <begin position="4"/>
        <end position="400"/>
    </location>
</feature>
<feature type="compositionally biased region" description="Polar residues" evidence="1">
    <location>
        <begin position="75"/>
        <end position="91"/>
    </location>
</feature>
<dbReference type="InterPro" id="IPR006561">
    <property type="entry name" value="DZF_dom"/>
</dbReference>
<dbReference type="GO" id="GO:0071011">
    <property type="term" value="C:precatalytic spliceosome"/>
    <property type="evidence" value="ECO:0007669"/>
    <property type="project" value="TreeGrafter"/>
</dbReference>
<dbReference type="GO" id="GO:0003727">
    <property type="term" value="F:single-stranded RNA binding"/>
    <property type="evidence" value="ECO:0007669"/>
    <property type="project" value="TreeGrafter"/>
</dbReference>
<comment type="caution">
    <text evidence="3">The sequence shown here is derived from an EMBL/GenBank/DDBJ whole genome shotgun (WGS) entry which is preliminary data.</text>
</comment>
<dbReference type="STRING" id="10195.A0A3M7RUD6"/>
<name>A0A3M7RUD6_BRAPC</name>
<dbReference type="AlphaFoldDB" id="A0A3M7RUD6"/>
<keyword evidence="4" id="KW-1185">Reference proteome</keyword>
<dbReference type="Pfam" id="PF07528">
    <property type="entry name" value="DZF_N"/>
    <property type="match status" value="1"/>
</dbReference>
<organism evidence="3 4">
    <name type="scientific">Brachionus plicatilis</name>
    <name type="common">Marine rotifer</name>
    <name type="synonym">Brachionus muelleri</name>
    <dbReference type="NCBI Taxonomy" id="10195"/>
    <lineage>
        <taxon>Eukaryota</taxon>
        <taxon>Metazoa</taxon>
        <taxon>Spiralia</taxon>
        <taxon>Gnathifera</taxon>
        <taxon>Rotifera</taxon>
        <taxon>Eurotatoria</taxon>
        <taxon>Monogononta</taxon>
        <taxon>Pseudotrocha</taxon>
        <taxon>Ploima</taxon>
        <taxon>Brachionidae</taxon>
        <taxon>Brachionus</taxon>
    </lineage>
</organism>
<dbReference type="PROSITE" id="PS51703">
    <property type="entry name" value="DZF"/>
    <property type="match status" value="1"/>
</dbReference>
<protein>
    <submittedName>
        <fullName evidence="3">Zinc finger RNA-binding-like isoform X1</fullName>
    </submittedName>
</protein>
<proteinExistence type="predicted"/>
<accession>A0A3M7RUD6</accession>
<feature type="region of interest" description="Disordered" evidence="1">
    <location>
        <begin position="394"/>
        <end position="421"/>
    </location>
</feature>
<evidence type="ECO:0000313" key="3">
    <source>
        <dbReference type="EMBL" id="RNA27183.1"/>
    </source>
</evidence>
<dbReference type="EMBL" id="REGN01002581">
    <property type="protein sequence ID" value="RNA27183.1"/>
    <property type="molecule type" value="Genomic_DNA"/>
</dbReference>
<dbReference type="Gene3D" id="3.30.460.10">
    <property type="entry name" value="Beta Polymerase, domain 2"/>
    <property type="match status" value="1"/>
</dbReference>
<dbReference type="GO" id="GO:0003725">
    <property type="term" value="F:double-stranded RNA binding"/>
    <property type="evidence" value="ECO:0007669"/>
    <property type="project" value="TreeGrafter"/>
</dbReference>
<feature type="region of interest" description="Disordered" evidence="1">
    <location>
        <begin position="1"/>
        <end position="20"/>
    </location>
</feature>
<dbReference type="InterPro" id="IPR043519">
    <property type="entry name" value="NT_sf"/>
</dbReference>
<dbReference type="PANTHER" id="PTHR45762">
    <property type="entry name" value="ZINC FINGER RNA-BINDING PROTEIN"/>
    <property type="match status" value="1"/>
</dbReference>
<dbReference type="PANTHER" id="PTHR45762:SF3">
    <property type="entry name" value="ZINC-FINGER PROTEIN AT 72D, ISOFORM B"/>
    <property type="match status" value="1"/>
</dbReference>
<dbReference type="Gene3D" id="1.10.1410.40">
    <property type="match status" value="1"/>
</dbReference>
<reference evidence="3 4" key="1">
    <citation type="journal article" date="2018" name="Sci. Rep.">
        <title>Genomic signatures of local adaptation to the degree of environmental predictability in rotifers.</title>
        <authorList>
            <person name="Franch-Gras L."/>
            <person name="Hahn C."/>
            <person name="Garcia-Roger E.M."/>
            <person name="Carmona M.J."/>
            <person name="Serra M."/>
            <person name="Gomez A."/>
        </authorList>
    </citation>
    <scope>NUCLEOTIDE SEQUENCE [LARGE SCALE GENOMIC DNA]</scope>
    <source>
        <strain evidence="3">HYR1</strain>
    </source>
</reference>
<evidence type="ECO:0000259" key="2">
    <source>
        <dbReference type="PROSITE" id="PS51703"/>
    </source>
</evidence>
<feature type="compositionally biased region" description="Basic and acidic residues" evidence="1">
    <location>
        <begin position="394"/>
        <end position="404"/>
    </location>
</feature>
<sequence length="421" mass="47809">MGMNRYSYNPMQQQYQQTKGESFDDRHVIFKHNLIYPSQDEINAIQEIVTSTEKALKLVSDQISQEDAPLKTEPSVKTNPEPNQPSTTEQSPEAAKAAEETRSLKGVMRVGLLAKGLLLKSDTDVKLIVICANKPTKALLERVHKILLLKIEIVSPEIKYSVILDKEAETILIVRLTFNEVQPLITCRVLLTSPQVREQLSLNEPENNDLLEKQKCLDSLADLRHAKWFQARAGQVPSCVVTIRIMRDFCRRNPSWSCLSQWALELLVERSLSSANQNMSPGEAFRRVLECVSAGILMPNETGIVDPCEKETVDVTENLTSQQREELTASAHMALRLMAFKQIYKVLGIELISQPLHRRVPMKRQHDNEAEEASKLDVTLKFKALIFYLAEEKKEKKDDEKENVENSTETNTKNVQNSQKA</sequence>
<dbReference type="SMART" id="SM00572">
    <property type="entry name" value="DZF"/>
    <property type="match status" value="1"/>
</dbReference>
<dbReference type="FunFam" id="1.10.1410.40:FF:000001">
    <property type="entry name" value="interleukin enhancer-binding factor 3 isoform X1"/>
    <property type="match status" value="1"/>
</dbReference>
<dbReference type="Proteomes" id="UP000276133">
    <property type="component" value="Unassembled WGS sequence"/>
</dbReference>
<evidence type="ECO:0000313" key="4">
    <source>
        <dbReference type="Proteomes" id="UP000276133"/>
    </source>
</evidence>